<evidence type="ECO:0000313" key="5">
    <source>
        <dbReference type="EMBL" id="KAK2551280.1"/>
    </source>
</evidence>
<feature type="disulfide bond" evidence="2">
    <location>
        <begin position="135"/>
        <end position="152"/>
    </location>
</feature>
<keyword evidence="6" id="KW-1185">Reference proteome</keyword>
<feature type="domain" description="EGF-like" evidence="4">
    <location>
        <begin position="126"/>
        <end position="164"/>
    </location>
</feature>
<dbReference type="Proteomes" id="UP001249851">
    <property type="component" value="Unassembled WGS sequence"/>
</dbReference>
<comment type="caution">
    <text evidence="5">The sequence shown here is derived from an EMBL/GenBank/DDBJ whole genome shotgun (WGS) entry which is preliminary data.</text>
</comment>
<sequence length="378" mass="43095">MSLLFTLKNVFALGLFSNIIRSSESCEVINQNVRGFLRGDEKSFAYANFVMHRFYYLNITPLIGMSVYRSEDCGMSCLEHVSCLSFNVAAFRDMKEQKTLCELLPSDKYSKSNRFSPSQQYHHFSILTPCLNKPCKNDAPCLAQYEQNSFRCDCETGFVGKLCETEITYHWKLDSTDEQINLRGAAKFLLQDGQTVLYLSGSQGTFAETPAVPIYIENLTICVWFKSMADPANNQLPIYGDWSAPHSFRLMVENGIFKIQIRDTNGVDLIIRSANSSVPRNRWSHVAMTWNRATRRVRLFVNGEIKHQSTVAPDKNINFMNSGHSVYDIGLKRDSGTLVHAYFSDLMIFTRELGFSSSENVNEIKDEIFLTHPLHNLV</sequence>
<dbReference type="InterPro" id="IPR000742">
    <property type="entry name" value="EGF"/>
</dbReference>
<reference evidence="5" key="1">
    <citation type="journal article" date="2023" name="G3 (Bethesda)">
        <title>Whole genome assembly and annotation of the endangered Caribbean coral Acropora cervicornis.</title>
        <authorList>
            <person name="Selwyn J.D."/>
            <person name="Vollmer S.V."/>
        </authorList>
    </citation>
    <scope>NUCLEOTIDE SEQUENCE</scope>
    <source>
        <strain evidence="5">K2</strain>
    </source>
</reference>
<dbReference type="Pfam" id="PF13385">
    <property type="entry name" value="Laminin_G_3"/>
    <property type="match status" value="1"/>
</dbReference>
<dbReference type="PROSITE" id="PS00022">
    <property type="entry name" value="EGF_1"/>
    <property type="match status" value="1"/>
</dbReference>
<feature type="disulfide bond" evidence="2">
    <location>
        <begin position="154"/>
        <end position="163"/>
    </location>
</feature>
<evidence type="ECO:0000259" key="4">
    <source>
        <dbReference type="PROSITE" id="PS50026"/>
    </source>
</evidence>
<dbReference type="PROSITE" id="PS50026">
    <property type="entry name" value="EGF_3"/>
    <property type="match status" value="1"/>
</dbReference>
<keyword evidence="3" id="KW-0732">Signal</keyword>
<name>A0AAD9PY86_ACRCE</name>
<protein>
    <submittedName>
        <fullName evidence="5">Sushi</fullName>
    </submittedName>
</protein>
<gene>
    <name evidence="5" type="ORF">P5673_027870</name>
</gene>
<dbReference type="EMBL" id="JARQWQ010000099">
    <property type="protein sequence ID" value="KAK2551280.1"/>
    <property type="molecule type" value="Genomic_DNA"/>
</dbReference>
<dbReference type="SMART" id="SM00181">
    <property type="entry name" value="EGF"/>
    <property type="match status" value="1"/>
</dbReference>
<comment type="caution">
    <text evidence="2">Lacks conserved residue(s) required for the propagation of feature annotation.</text>
</comment>
<evidence type="ECO:0000256" key="2">
    <source>
        <dbReference type="PROSITE-ProRule" id="PRU00076"/>
    </source>
</evidence>
<feature type="chain" id="PRO_5041987909" evidence="3">
    <location>
        <begin position="26"/>
        <end position="378"/>
    </location>
</feature>
<accession>A0AAD9PY86</accession>
<organism evidence="5 6">
    <name type="scientific">Acropora cervicornis</name>
    <name type="common">Staghorn coral</name>
    <dbReference type="NCBI Taxonomy" id="6130"/>
    <lineage>
        <taxon>Eukaryota</taxon>
        <taxon>Metazoa</taxon>
        <taxon>Cnidaria</taxon>
        <taxon>Anthozoa</taxon>
        <taxon>Hexacorallia</taxon>
        <taxon>Scleractinia</taxon>
        <taxon>Astrocoeniina</taxon>
        <taxon>Acroporidae</taxon>
        <taxon>Acropora</taxon>
    </lineage>
</organism>
<keyword evidence="1 2" id="KW-1015">Disulfide bond</keyword>
<dbReference type="SUPFAM" id="SSF49899">
    <property type="entry name" value="Concanavalin A-like lectins/glucanases"/>
    <property type="match status" value="1"/>
</dbReference>
<dbReference type="PROSITE" id="PS01186">
    <property type="entry name" value="EGF_2"/>
    <property type="match status" value="1"/>
</dbReference>
<evidence type="ECO:0000256" key="1">
    <source>
        <dbReference type="ARBA" id="ARBA00023157"/>
    </source>
</evidence>
<dbReference type="AlphaFoldDB" id="A0AAD9PY86"/>
<evidence type="ECO:0000313" key="6">
    <source>
        <dbReference type="Proteomes" id="UP001249851"/>
    </source>
</evidence>
<reference evidence="5" key="2">
    <citation type="journal article" date="2023" name="Science">
        <title>Genomic signatures of disease resistance in endangered staghorn corals.</title>
        <authorList>
            <person name="Vollmer S.V."/>
            <person name="Selwyn J.D."/>
            <person name="Despard B.A."/>
            <person name="Roesel C.L."/>
        </authorList>
    </citation>
    <scope>NUCLEOTIDE SEQUENCE</scope>
    <source>
        <strain evidence="5">K2</strain>
    </source>
</reference>
<keyword evidence="2" id="KW-0245">EGF-like domain</keyword>
<dbReference type="SUPFAM" id="SSF57196">
    <property type="entry name" value="EGF/Laminin"/>
    <property type="match status" value="1"/>
</dbReference>
<evidence type="ECO:0000256" key="3">
    <source>
        <dbReference type="SAM" id="SignalP"/>
    </source>
</evidence>
<feature type="signal peptide" evidence="3">
    <location>
        <begin position="1"/>
        <end position="25"/>
    </location>
</feature>
<dbReference type="InterPro" id="IPR013320">
    <property type="entry name" value="ConA-like_dom_sf"/>
</dbReference>
<proteinExistence type="predicted"/>
<dbReference type="Gene3D" id="2.60.120.200">
    <property type="match status" value="1"/>
</dbReference>
<dbReference type="Gene3D" id="2.10.25.10">
    <property type="entry name" value="Laminin"/>
    <property type="match status" value="1"/>
</dbReference>